<sequence length="175" mass="19858">MRIRVTTEGKSVAIDMDQALAEKVFKAIVLQLLQASGLKEDQSTPEESLPPVKIQPKSNVMREDVTEEKSYEKLDGLYQYKGFLYMKCPECSDITGFCSKKEVEGYHCFECGADIPFTDKLVPLYINCQCGRGFKYMTNITDNMFDINCIECGSPVAVQYNAKKKLYETIREEIG</sequence>
<reference evidence="1" key="1">
    <citation type="submission" date="2023-10" db="EMBL/GenBank/DDBJ databases">
        <title>Genome sequence of Blautia coccoides DSM 935.</title>
        <authorList>
            <person name="Boeer T."/>
            <person name="Bengelsdorf F.R."/>
            <person name="Daniel R."/>
            <person name="Poehlein A."/>
        </authorList>
    </citation>
    <scope>NUCLEOTIDE SEQUENCE [LARGE SCALE GENOMIC DNA]</scope>
    <source>
        <strain evidence="1">DSM 935</strain>
    </source>
</reference>
<protein>
    <recommendedName>
        <fullName evidence="3">Replication restart DNA helicase PriA</fullName>
    </recommendedName>
</protein>
<dbReference type="EMBL" id="CP136422">
    <property type="protein sequence ID" value="WPX75458.1"/>
    <property type="molecule type" value="Genomic_DNA"/>
</dbReference>
<proteinExistence type="predicted"/>
<evidence type="ECO:0000313" key="2">
    <source>
        <dbReference type="Proteomes" id="UP001325248"/>
    </source>
</evidence>
<keyword evidence="2" id="KW-1185">Reference proteome</keyword>
<evidence type="ECO:0008006" key="3">
    <source>
        <dbReference type="Google" id="ProtNLM"/>
    </source>
</evidence>
<organism evidence="1 2">
    <name type="scientific">Blautia producta</name>
    <dbReference type="NCBI Taxonomy" id="33035"/>
    <lineage>
        <taxon>Bacteria</taxon>
        <taxon>Bacillati</taxon>
        <taxon>Bacillota</taxon>
        <taxon>Clostridia</taxon>
        <taxon>Lachnospirales</taxon>
        <taxon>Lachnospiraceae</taxon>
        <taxon>Blautia</taxon>
    </lineage>
</organism>
<evidence type="ECO:0000313" key="1">
    <source>
        <dbReference type="EMBL" id="WPX75458.1"/>
    </source>
</evidence>
<dbReference type="Proteomes" id="UP001325248">
    <property type="component" value="Chromosome"/>
</dbReference>
<accession>A0ABZ0UEZ5</accession>
<name>A0ABZ0UEZ5_9FIRM</name>
<gene>
    <name evidence="1" type="ORF">BLCOC_38200</name>
</gene>